<accession>A0A2U2I4S1</accession>
<name>A0A2U2I4S1_9BURK</name>
<proteinExistence type="predicted"/>
<evidence type="ECO:0000313" key="2">
    <source>
        <dbReference type="Proteomes" id="UP000241421"/>
    </source>
</evidence>
<dbReference type="Proteomes" id="UP000241421">
    <property type="component" value="Unassembled WGS sequence"/>
</dbReference>
<evidence type="ECO:0000313" key="1">
    <source>
        <dbReference type="EMBL" id="PWF54682.1"/>
    </source>
</evidence>
<reference evidence="1 2" key="1">
    <citation type="submission" date="2018-04" db="EMBL/GenBank/DDBJ databases">
        <title>Massilia violaceinigra sp. nov., a novel purple-pigmented bacterium isolated from Tianshan glacier, Xinjiang, China.</title>
        <authorList>
            <person name="Wang H."/>
        </authorList>
    </citation>
    <scope>NUCLEOTIDE SEQUENCE [LARGE SCALE GENOMIC DNA]</scope>
    <source>
        <strain evidence="1 2">B448-2</strain>
    </source>
</reference>
<sequence>MQALAMLDAILEEEWQYRYYSFNANWGENAQMGSMRNGSGDDFFTLFDDAGCFLKGFDHESTMSPYRETPLRTWPGVLDDVPVQFESALKEPAFSMQNTTFCIWRRAGDFTWSHGDIDYPEGEDDPDGSLWMLSALDGGPETYQSFAEDYHELEVEAGAVARVFAHEPLSAELLAAFPTSRSLRDVVLDAREIGYPVGP</sequence>
<dbReference type="EMBL" id="PXWF02000072">
    <property type="protein sequence ID" value="PWF54682.1"/>
    <property type="molecule type" value="Genomic_DNA"/>
</dbReference>
<dbReference type="AlphaFoldDB" id="A0A2U2I4S1"/>
<protein>
    <submittedName>
        <fullName evidence="1">Uncharacterized protein</fullName>
    </submittedName>
</protein>
<comment type="caution">
    <text evidence="1">The sequence shown here is derived from an EMBL/GenBank/DDBJ whole genome shotgun (WGS) entry which is preliminary data.</text>
</comment>
<gene>
    <name evidence="1" type="ORF">C7C56_005370</name>
</gene>
<organism evidence="1 2">
    <name type="scientific">Massilia glaciei</name>
    <dbReference type="NCBI Taxonomy" id="1524097"/>
    <lineage>
        <taxon>Bacteria</taxon>
        <taxon>Pseudomonadati</taxon>
        <taxon>Pseudomonadota</taxon>
        <taxon>Betaproteobacteria</taxon>
        <taxon>Burkholderiales</taxon>
        <taxon>Oxalobacteraceae</taxon>
        <taxon>Telluria group</taxon>
        <taxon>Massilia</taxon>
    </lineage>
</organism>
<keyword evidence="2" id="KW-1185">Reference proteome</keyword>